<accession>A0A9X3C1I0</accession>
<proteinExistence type="predicted"/>
<feature type="transmembrane region" description="Helical" evidence="1">
    <location>
        <begin position="7"/>
        <end position="26"/>
    </location>
</feature>
<keyword evidence="1" id="KW-0472">Membrane</keyword>
<keyword evidence="3" id="KW-1185">Reference proteome</keyword>
<evidence type="ECO:0000256" key="1">
    <source>
        <dbReference type="SAM" id="Phobius"/>
    </source>
</evidence>
<reference evidence="2" key="1">
    <citation type="submission" date="2022-10" db="EMBL/GenBank/DDBJ databases">
        <title>Two novel species of Flavobacterium.</title>
        <authorList>
            <person name="Liu Q."/>
            <person name="Xin Y.-H."/>
        </authorList>
    </citation>
    <scope>NUCLEOTIDE SEQUENCE</scope>
    <source>
        <strain evidence="2">LS1R47</strain>
    </source>
</reference>
<keyword evidence="1" id="KW-1133">Transmembrane helix</keyword>
<organism evidence="2 3">
    <name type="scientific">Flavobacterium frigoritolerans</name>
    <dbReference type="NCBI Taxonomy" id="2987686"/>
    <lineage>
        <taxon>Bacteria</taxon>
        <taxon>Pseudomonadati</taxon>
        <taxon>Bacteroidota</taxon>
        <taxon>Flavobacteriia</taxon>
        <taxon>Flavobacteriales</taxon>
        <taxon>Flavobacteriaceae</taxon>
        <taxon>Flavobacterium</taxon>
    </lineage>
</organism>
<keyword evidence="1" id="KW-0812">Transmembrane</keyword>
<name>A0A9X3C1I0_9FLAO</name>
<dbReference type="AlphaFoldDB" id="A0A9X3C1I0"/>
<gene>
    <name evidence="2" type="ORF">OIU80_13550</name>
</gene>
<dbReference type="Proteomes" id="UP001151133">
    <property type="component" value="Unassembled WGS sequence"/>
</dbReference>
<evidence type="ECO:0000313" key="3">
    <source>
        <dbReference type="Proteomes" id="UP001151133"/>
    </source>
</evidence>
<comment type="caution">
    <text evidence="2">The sequence shown here is derived from an EMBL/GenBank/DDBJ whole genome shotgun (WGS) entry which is preliminary data.</text>
</comment>
<dbReference type="RefSeq" id="WP_264287539.1">
    <property type="nucleotide sequence ID" value="NZ_JAOZEV010000010.1"/>
</dbReference>
<protein>
    <submittedName>
        <fullName evidence="2">Uncharacterized protein</fullName>
    </submittedName>
</protein>
<evidence type="ECO:0000313" key="2">
    <source>
        <dbReference type="EMBL" id="MCV9933310.1"/>
    </source>
</evidence>
<sequence>MKYKKTLITFLLFILFYILFISPFLINSWGYIIDKNYHIPKESNLFIFNATVMQNGSSDAWIYGEDYNYYYYNGGLKSEDIISISKKKIKNCPDFNSVNISSWCGVKSTTE</sequence>
<dbReference type="EMBL" id="JAOZEV010000010">
    <property type="protein sequence ID" value="MCV9933310.1"/>
    <property type="molecule type" value="Genomic_DNA"/>
</dbReference>